<evidence type="ECO:0000313" key="3">
    <source>
        <dbReference type="EMBL" id="NYA71164.1"/>
    </source>
</evidence>
<dbReference type="InterPro" id="IPR050583">
    <property type="entry name" value="Mycobacterial_A85_antigen"/>
</dbReference>
<keyword evidence="4" id="KW-1185">Reference proteome</keyword>
<protein>
    <submittedName>
        <fullName evidence="3">Alpha/beta hydrolase</fullName>
    </submittedName>
</protein>
<comment type="caution">
    <text evidence="3">The sequence shown here is derived from an EMBL/GenBank/DDBJ whole genome shotgun (WGS) entry which is preliminary data.</text>
</comment>
<dbReference type="EMBL" id="JACBJI010000003">
    <property type="protein sequence ID" value="NYA71164.1"/>
    <property type="molecule type" value="Genomic_DNA"/>
</dbReference>
<feature type="region of interest" description="Disordered" evidence="1">
    <location>
        <begin position="301"/>
        <end position="347"/>
    </location>
</feature>
<accession>A0A7Y9C672</accession>
<organism evidence="3 4">
    <name type="scientific">Flavobacterium agri</name>
    <dbReference type="NCBI Taxonomy" id="2743471"/>
    <lineage>
        <taxon>Bacteria</taxon>
        <taxon>Pseudomonadati</taxon>
        <taxon>Bacteroidota</taxon>
        <taxon>Flavobacteriia</taxon>
        <taxon>Flavobacteriales</taxon>
        <taxon>Flavobacteriaceae</taxon>
        <taxon>Flavobacterium</taxon>
    </lineage>
</organism>
<proteinExistence type="predicted"/>
<reference evidence="3 4" key="1">
    <citation type="submission" date="2020-07" db="EMBL/GenBank/DDBJ databases">
        <authorList>
            <person name="Sun Q."/>
        </authorList>
    </citation>
    <scope>NUCLEOTIDE SEQUENCE [LARGE SCALE GENOMIC DNA]</scope>
    <source>
        <strain evidence="3 4">MAH-1</strain>
    </source>
</reference>
<feature type="compositionally biased region" description="Polar residues" evidence="1">
    <location>
        <begin position="301"/>
        <end position="310"/>
    </location>
</feature>
<name>A0A7Y9C672_9FLAO</name>
<dbReference type="SUPFAM" id="SSF53474">
    <property type="entry name" value="alpha/beta-Hydrolases"/>
    <property type="match status" value="1"/>
</dbReference>
<feature type="chain" id="PRO_5031250362" evidence="2">
    <location>
        <begin position="22"/>
        <end position="347"/>
    </location>
</feature>
<dbReference type="InterPro" id="IPR000801">
    <property type="entry name" value="Esterase-like"/>
</dbReference>
<evidence type="ECO:0000256" key="1">
    <source>
        <dbReference type="SAM" id="MobiDB-lite"/>
    </source>
</evidence>
<evidence type="ECO:0000256" key="2">
    <source>
        <dbReference type="SAM" id="SignalP"/>
    </source>
</evidence>
<dbReference type="AlphaFoldDB" id="A0A7Y9C672"/>
<keyword evidence="3" id="KW-0378">Hydrolase</keyword>
<dbReference type="Proteomes" id="UP000535020">
    <property type="component" value="Unassembled WGS sequence"/>
</dbReference>
<dbReference type="InterPro" id="IPR029058">
    <property type="entry name" value="AB_hydrolase_fold"/>
</dbReference>
<dbReference type="Pfam" id="PF00756">
    <property type="entry name" value="Esterase"/>
    <property type="match status" value="1"/>
</dbReference>
<evidence type="ECO:0000313" key="4">
    <source>
        <dbReference type="Proteomes" id="UP000535020"/>
    </source>
</evidence>
<dbReference type="GO" id="GO:0016787">
    <property type="term" value="F:hydrolase activity"/>
    <property type="evidence" value="ECO:0007669"/>
    <property type="project" value="UniProtKB-KW"/>
</dbReference>
<dbReference type="PANTHER" id="PTHR48098">
    <property type="entry name" value="ENTEROCHELIN ESTERASE-RELATED"/>
    <property type="match status" value="1"/>
</dbReference>
<dbReference type="PANTHER" id="PTHR48098:SF6">
    <property type="entry name" value="FERRI-BACILLIBACTIN ESTERASE BESA"/>
    <property type="match status" value="1"/>
</dbReference>
<sequence length="347" mass="38780">MRSTITIAALLLAGLFGNAQPKVNSGALKHFEKFESKLVQPRDVDIWLPPGYDKNEKYPVLYMHDGQMLFDPSITWNKMSWEVDNTASKLIKEGTVKKFIVVAIWNVPDLRFSDYFPQKPFESLTQKSKDSIYGLYFGEKPMFNAKVNADNYLKFIVTELKPFVDKNYNTKADAANTFIAGSSMGGLISLYAICEYPETFGGAACMSTHWIGATGVAQNPIPGAFLKYMNKKLPSPANHKIYFDYGTEGLDANYGTTQKKVDALMTEHKFTSKNWITKEFKGDDHSEKSWATRLSQPLTFLLGNPNTPKTNAPAILVDEKPKTITSGKSTQKKQGEKPKAQTAAPKK</sequence>
<keyword evidence="2" id="KW-0732">Signal</keyword>
<feature type="signal peptide" evidence="2">
    <location>
        <begin position="1"/>
        <end position="21"/>
    </location>
</feature>
<dbReference type="RefSeq" id="WP_176005966.1">
    <property type="nucleotide sequence ID" value="NZ_JABWMI010000010.1"/>
</dbReference>
<dbReference type="Gene3D" id="3.40.50.1820">
    <property type="entry name" value="alpha/beta hydrolase"/>
    <property type="match status" value="1"/>
</dbReference>
<gene>
    <name evidence="3" type="ORF">HZF10_09560</name>
</gene>